<dbReference type="RefSeq" id="WP_191704247.1">
    <property type="nucleotide sequence ID" value="NZ_JACSPW010000010.1"/>
</dbReference>
<evidence type="ECO:0000313" key="2">
    <source>
        <dbReference type="EMBL" id="MBD8033722.1"/>
    </source>
</evidence>
<dbReference type="Gene3D" id="3.40.470.10">
    <property type="entry name" value="Uracil-DNA glycosylase-like domain"/>
    <property type="match status" value="1"/>
</dbReference>
<keyword evidence="2" id="KW-0326">Glycosidase</keyword>
<accession>A0ABR8XP75</accession>
<dbReference type="SMART" id="SM00986">
    <property type="entry name" value="UDG"/>
    <property type="match status" value="1"/>
</dbReference>
<dbReference type="NCBIfam" id="TIGR04274">
    <property type="entry name" value="hypoxanDNAglyco"/>
    <property type="match status" value="1"/>
</dbReference>
<dbReference type="CDD" id="cd10032">
    <property type="entry name" value="UDG-F6_HDG"/>
    <property type="match status" value="1"/>
</dbReference>
<feature type="domain" description="Uracil-DNA glycosylase-like" evidence="1">
    <location>
        <begin position="9"/>
        <end position="164"/>
    </location>
</feature>
<dbReference type="InterPro" id="IPR036895">
    <property type="entry name" value="Uracil-DNA_glycosylase-like_sf"/>
</dbReference>
<sequence>MEPIENVLPPIVDDKTYVLVIGSMPGKQSLEKQQYYGNPRNHFWAIIGKLLATEIPENYNDKIRLLRTHRIGLWDSVKSCERKGSLDAAIKNEVPNDFATLFKKYPQIKLILFNGGKSFEVFKKHVGLETLENRAYEKMPSTSPIPGRNIKSFDEKVEAWRVIQQYL</sequence>
<dbReference type="SUPFAM" id="SSF52141">
    <property type="entry name" value="Uracil-DNA glycosylase-like"/>
    <property type="match status" value="1"/>
</dbReference>
<dbReference type="Proteomes" id="UP000600565">
    <property type="component" value="Unassembled WGS sequence"/>
</dbReference>
<gene>
    <name evidence="2" type="ORF">H9632_11650</name>
</gene>
<protein>
    <submittedName>
        <fullName evidence="2">DNA-deoxyinosine glycosylase</fullName>
        <ecNumber evidence="2">3.2.2.15</ecNumber>
    </submittedName>
</protein>
<organism evidence="2 3">
    <name type="scientific">Solibacillus merdavium</name>
    <dbReference type="NCBI Taxonomy" id="2762218"/>
    <lineage>
        <taxon>Bacteria</taxon>
        <taxon>Bacillati</taxon>
        <taxon>Bacillota</taxon>
        <taxon>Bacilli</taxon>
        <taxon>Bacillales</taxon>
        <taxon>Caryophanaceae</taxon>
        <taxon>Solibacillus</taxon>
    </lineage>
</organism>
<dbReference type="InterPro" id="IPR026353">
    <property type="entry name" value="Hypoxan-DNA_Glyclase"/>
</dbReference>
<dbReference type="EC" id="3.2.2.15" evidence="2"/>
<evidence type="ECO:0000313" key="3">
    <source>
        <dbReference type="Proteomes" id="UP000600565"/>
    </source>
</evidence>
<dbReference type="SMART" id="SM00987">
    <property type="entry name" value="UreE_C"/>
    <property type="match status" value="1"/>
</dbReference>
<comment type="caution">
    <text evidence="2">The sequence shown here is derived from an EMBL/GenBank/DDBJ whole genome shotgun (WGS) entry which is preliminary data.</text>
</comment>
<dbReference type="InterPro" id="IPR005122">
    <property type="entry name" value="Uracil-DNA_glycosylase-like"/>
</dbReference>
<reference evidence="2 3" key="1">
    <citation type="submission" date="2020-08" db="EMBL/GenBank/DDBJ databases">
        <title>A Genomic Blueprint of the Chicken Gut Microbiome.</title>
        <authorList>
            <person name="Gilroy R."/>
            <person name="Ravi A."/>
            <person name="Getino M."/>
            <person name="Pursley I."/>
            <person name="Horton D.L."/>
            <person name="Alikhan N.-F."/>
            <person name="Baker D."/>
            <person name="Gharbi K."/>
            <person name="Hall N."/>
            <person name="Watson M."/>
            <person name="Adriaenssens E.M."/>
            <person name="Foster-Nyarko E."/>
            <person name="Jarju S."/>
            <person name="Secka A."/>
            <person name="Antonio M."/>
            <person name="Oren A."/>
            <person name="Chaudhuri R."/>
            <person name="La Ragione R.M."/>
            <person name="Hildebrand F."/>
            <person name="Pallen M.J."/>
        </authorList>
    </citation>
    <scope>NUCLEOTIDE SEQUENCE [LARGE SCALE GENOMIC DNA]</scope>
    <source>
        <strain evidence="2 3">Sa1YVA6</strain>
    </source>
</reference>
<evidence type="ECO:0000259" key="1">
    <source>
        <dbReference type="SMART" id="SM00986"/>
    </source>
</evidence>
<dbReference type="GO" id="GO:0033958">
    <property type="term" value="F:DNA-deoxyinosine glycosylase activity"/>
    <property type="evidence" value="ECO:0007669"/>
    <property type="project" value="UniProtKB-EC"/>
</dbReference>
<name>A0ABR8XP75_9BACL</name>
<dbReference type="EMBL" id="JACSPW010000010">
    <property type="protein sequence ID" value="MBD8033722.1"/>
    <property type="molecule type" value="Genomic_DNA"/>
</dbReference>
<keyword evidence="3" id="KW-1185">Reference proteome</keyword>
<keyword evidence="2" id="KW-0378">Hydrolase</keyword>
<dbReference type="Pfam" id="PF03167">
    <property type="entry name" value="UDG"/>
    <property type="match status" value="1"/>
</dbReference>
<proteinExistence type="predicted"/>